<dbReference type="GO" id="GO:0004315">
    <property type="term" value="F:3-oxoacyl-[acyl-carrier-protein] synthase activity"/>
    <property type="evidence" value="ECO:0007669"/>
    <property type="project" value="InterPro"/>
</dbReference>
<feature type="domain" description="Ketosynthase family 3 (KS3)" evidence="11">
    <location>
        <begin position="2669"/>
        <end position="3095"/>
    </location>
</feature>
<dbReference type="Gene3D" id="3.40.47.10">
    <property type="match status" value="4"/>
</dbReference>
<dbReference type="CDD" id="cd08952">
    <property type="entry name" value="KR_1_SDR_x"/>
    <property type="match status" value="2"/>
</dbReference>
<dbReference type="FunFam" id="3.40.47.10:FF:000019">
    <property type="entry name" value="Polyketide synthase type I"/>
    <property type="match status" value="3"/>
</dbReference>
<organism evidence="13 14">
    <name type="scientific">Streptomyces antimycoticus</name>
    <dbReference type="NCBI Taxonomy" id="68175"/>
    <lineage>
        <taxon>Bacteria</taxon>
        <taxon>Bacillati</taxon>
        <taxon>Actinomycetota</taxon>
        <taxon>Actinomycetes</taxon>
        <taxon>Kitasatosporales</taxon>
        <taxon>Streptomycetaceae</taxon>
        <taxon>Streptomyces</taxon>
        <taxon>Streptomyces violaceusniger group</taxon>
    </lineage>
</organism>
<dbReference type="GO" id="GO:0031177">
    <property type="term" value="F:phosphopantetheine binding"/>
    <property type="evidence" value="ECO:0007669"/>
    <property type="project" value="InterPro"/>
</dbReference>
<dbReference type="SUPFAM" id="SSF52151">
    <property type="entry name" value="FabD/lysophospholipase-like"/>
    <property type="match status" value="4"/>
</dbReference>
<dbReference type="GO" id="GO:0008270">
    <property type="term" value="F:zinc ion binding"/>
    <property type="evidence" value="ECO:0007669"/>
    <property type="project" value="InterPro"/>
</dbReference>
<feature type="region of interest" description="Disordered" evidence="9">
    <location>
        <begin position="5713"/>
        <end position="5737"/>
    </location>
</feature>
<feature type="active site" description="Proton acceptor; for dehydratase activity" evidence="8">
    <location>
        <position position="3596"/>
    </location>
</feature>
<evidence type="ECO:0000259" key="12">
    <source>
        <dbReference type="PROSITE" id="PS52019"/>
    </source>
</evidence>
<dbReference type="InterPro" id="IPR036291">
    <property type="entry name" value="NAD(P)-bd_dom_sf"/>
</dbReference>
<dbReference type="Gene3D" id="3.40.50.11460">
    <property type="match status" value="2"/>
</dbReference>
<feature type="domain" description="Carrier" evidence="10">
    <location>
        <begin position="4615"/>
        <end position="4690"/>
    </location>
</feature>
<evidence type="ECO:0000259" key="11">
    <source>
        <dbReference type="PROSITE" id="PS52004"/>
    </source>
</evidence>
<dbReference type="InterPro" id="IPR020807">
    <property type="entry name" value="PKS_DH"/>
</dbReference>
<dbReference type="InterPro" id="IPR018201">
    <property type="entry name" value="Ketoacyl_synth_AS"/>
</dbReference>
<dbReference type="SUPFAM" id="SSF50129">
    <property type="entry name" value="GroES-like"/>
    <property type="match status" value="1"/>
</dbReference>
<evidence type="ECO:0000313" key="14">
    <source>
        <dbReference type="Proteomes" id="UP000299290"/>
    </source>
</evidence>
<dbReference type="SMART" id="SM00827">
    <property type="entry name" value="PKS_AT"/>
    <property type="match status" value="4"/>
</dbReference>
<dbReference type="SMART" id="SM01294">
    <property type="entry name" value="PKS_PP_betabranch"/>
    <property type="match status" value="4"/>
</dbReference>
<evidence type="ECO:0008006" key="15">
    <source>
        <dbReference type="Google" id="ProtNLM"/>
    </source>
</evidence>
<dbReference type="PROSITE" id="PS01162">
    <property type="entry name" value="QOR_ZETA_CRYSTAL"/>
    <property type="match status" value="1"/>
</dbReference>
<keyword evidence="3" id="KW-0597">Phosphoprotein</keyword>
<dbReference type="GO" id="GO:0033068">
    <property type="term" value="P:macrolide biosynthetic process"/>
    <property type="evidence" value="ECO:0007669"/>
    <property type="project" value="UniProtKB-ARBA"/>
</dbReference>
<keyword evidence="2" id="KW-0596">Phosphopantetheine</keyword>
<dbReference type="EMBL" id="BJHV01000001">
    <property type="protein sequence ID" value="GDY40217.1"/>
    <property type="molecule type" value="Genomic_DNA"/>
</dbReference>
<dbReference type="Pfam" id="PF14765">
    <property type="entry name" value="PS-DH"/>
    <property type="match status" value="2"/>
</dbReference>
<dbReference type="PROSITE" id="PS52019">
    <property type="entry name" value="PKS_MFAS_DH"/>
    <property type="match status" value="2"/>
</dbReference>
<reference evidence="13 14" key="1">
    <citation type="journal article" date="2020" name="Int. J. Syst. Evol. Microbiol.">
        <title>Reclassification of Streptomyces castelarensis and Streptomyces sporoclivatus as later heterotypic synonyms of Streptomyces antimycoticus.</title>
        <authorList>
            <person name="Komaki H."/>
            <person name="Tamura T."/>
        </authorList>
    </citation>
    <scope>NUCLEOTIDE SEQUENCE [LARGE SCALE GENOMIC DNA]</scope>
    <source>
        <strain evidence="13 14">NBRC 12839</strain>
    </source>
</reference>
<dbReference type="Pfam" id="PF18369">
    <property type="entry name" value="PKS_DE"/>
    <property type="match status" value="2"/>
</dbReference>
<dbReference type="InterPro" id="IPR042104">
    <property type="entry name" value="PKS_dehydratase_sf"/>
</dbReference>
<dbReference type="FunFam" id="1.10.1200.10:FF:000007">
    <property type="entry name" value="Probable polyketide synthase pks17"/>
    <property type="match status" value="4"/>
</dbReference>
<dbReference type="Pfam" id="PF13602">
    <property type="entry name" value="ADH_zinc_N_2"/>
    <property type="match status" value="1"/>
</dbReference>
<comment type="pathway">
    <text evidence="1">Antibiotic biosynthesis.</text>
</comment>
<feature type="compositionally biased region" description="Polar residues" evidence="9">
    <location>
        <begin position="8"/>
        <end position="25"/>
    </location>
</feature>
<feature type="region of interest" description="Disordered" evidence="9">
    <location>
        <begin position="3100"/>
        <end position="3125"/>
    </location>
</feature>
<dbReference type="InterPro" id="IPR057326">
    <property type="entry name" value="KR_dom"/>
</dbReference>
<sequence length="6392" mass="666907">MAVVRGSAVNQDGASNGLTAPNGPSQQRVIRQALASAGLAARDVDAVEAHGTGTTLGDPIEAQALLATYGQGRDPERPLLLGSVKSNIGHTQAAAGVAGLIKMVMALRNGVLPRTLHVDEPSPHVDWSAGEVELLTESVVWPDVDRPRRAGVSAFGVSGTNAHVIVEQAPVIVEQAPVVVEGEAGSERVGLPAVPWVVSGAGEAAVRAQAERLREFVAGDAGLDVADVGWSLVAARSVLSHRAVVVGADRDELLGGLGSVVVGVSVGGGLGVVFAGQGSQRLGMGRGLYEAYPVFAAAWDEVCGELDRYLDRPLGEVVWGDDAELLGETAYTQAGLFALEVSLYRLIVSWGVKPDYLLGHSIGELAAAYVAGVWSLEDAARVVATRGRLMQALPSGGAMVSVAVSEGEVRPLLTGGVAVAAVNGPESVVISGAKDEVAEIEGVLAGRGVRTRWLRVSHAFHSSRMDGMLAEFGEVLRGVEFRSPNLPVVSNVSGVVAGEELCSPEYWVRHVRETVRFADGLETLRGLGVGSFLELGPDATLTALADGDGLPVLRPGRPEPIAVMEALGGLFVRGVEVDWAAVFPGARQVDLPTYAFQHERFWLEPSPIQPAISAVDAAFWKAVERGDAEVLGVDAEQPLSAALPALASWRRAQQEQSVVDGWRYRLGWTPVTGVPSGQVLTGAWLVVVEQGVDGADVAVALRSAGAEVRVVTAVEPGDVAVAGVVSLLSVEATVSLLQNLLAAGIDAPLWCVTRGAVSVADGDVVDPYASAVWGLGRVIGLEHPDRWGGLIDLPTEVDAHAGSLLTGVLAGHTGEDQVAIRAAEAWGARLTRVTPAADTSAGWHGRGAALITGGTGALGGHVARWLAGTGVERIVLTSRRGIEAPGASELVTELEELGVQVTVAACDVADRDAVAALLAGIPDLRVVVHAAGVPSWGAVDSLTSDEFEESVRSKVAGAAHLDALLTDADLDAFVLFSSVAGVWGSGRQSAYAAANAFLDGLAWRRRGVGLAATAVAWGMWDGGGMAVGGEEFLVERGVSGMAPGSAVVALRRALCDGETALVVADVDWERFGARFTALRPSPLLSELIADTPEPIASTAGEFVATLRGLSRQERDRAVAQLVRTHAAEVLGHRNPTAIELDWTFQELGFDSLTAVELRDRLSTATQLRFPASVIFDYPTPAALAEHVCGEALGLAEEIQIPHTPSAVDDDPIVIVGMSCRFPGGVDSPEALWRLVSAGDDAVSPFPSDRGWDLAGVYDADATRSGRSYVRSGGFLHDAAEFDAGFFGISPREALAMDPQQRLLLEASWEAFERAGIPASTLKGSQTGVFVGASAQGYGGGDGQAPEGSEGYRLTGNASSVVSGRVAYTFGLEGPAVTVDTACSSSLVALHWAVRALRSGECSLALAGGVTVMATPATFVEFSRQRGLAADGRCKSFAAGADGTGWSEGVGMLLVERLSDAERNGHPVLAVVSGSAVNQDGASNGLTAPNGPSQQRVIRQALANARLSAADVDAVEAHGTGTTLGDPIEAQALLAAYGQDRDPGRPLWLGSVKSNIGHTQAAAGVAGVIKMVMALRYGVLPRTLHVDEPSPHVDWSAGEVELLTESVVWPDVDRPRRVGVSAFGVSGTNAHVIVEQAPVAVEAAEDERVGLPAVPWVVSGQSEAAVRAQVERLRASVADSPEWDLADVGWSLVAARSVLSHRAVVVGADRDELLGGLGSVVVGVSVGGGLGVVFAGQGSQRLGMGRGLYEAYPVFAAAWDEVCGELDRYLERPLGEVVWGDDAELMGETAYTQAGLFALEVSLYRLIVSWGVKPDYLLGHSIGELAAACVAGVWSLEDAARVVAARGRLMQALPEGGAMVSVAVSEDEVRPLLTGGVAVAAVNGPESVVLSGDEQAVRAVEEVFIGRGVRTRWLRVSHAFHSSRMDGMLAEFGEVLGSVEFRAPNLPVVSNVSGVVAGEELCSPEYWVRHVRETVRFADGLDTLRGLGVSTFLELGPDGTLTALADGDGLPVLRPDRPEPTTAMEALGGLYVRGIQIDWATVFPGGRRVDLPTYAFQRQRFWLEPSSGQSTTSAVDAAFWDAVERGDAQALGVDEEQPLSAVLPALASWRRAQQEQSVVDGWRYRLGWTPVTGVPSGQVLTGTWLVVGEPGADGTDGADVAVALRSAGADVQVVTVAELGDVAVAGVVSLLSVEATVSLLQNLLAAGVDAPLWCVTRGAVAAVDGDVVEPDQAGVWGLGRVIGLEHPDRWGGLIDLPAVMDDRAGEALAAILAGDTGEDQNAIRTAGTWVARLVQAEPTAAVSAAWRGRGTALVTGGTGALGRHVARWLADSGVERIVLTSRRGAEAPGVVELVAELGDRVRVVACDVADREALAALLGTIPDLRTVVHAAGVLDDGVLESLTPERIREVMRTKADGARHLHELTQDTVLDAFVLFSSAAGTVGNAGQGSYAAANAVLDGLAQRRRAEGLVATSVAWGAWADSGMAAGVARSQGMDPQSALSALGLVLAADETTVMVADVDWATFGARLTASRPSPLLRELLRDVSMPTGPTGPTGSGAADAFATRLEAMAERERTATVLDLVRTHVAAVLGHAASEAIDPARPFQEIGFDSLTAVELRNRLTAATGARFPASVIYDYPTPVALAEHVCREALGLAVRTPVPVAPRPVDDEPIAIIGMSCRFPGGVSSPEDLWGLLAEGRDAVSEFPADRGWNLADLYDPDPDHLGSSYVRAGGFLDDAAAFDPGFFGISPREAIAMDPQQRLLLEVAWEAFERAHMSPATLKGSRTGVFIGTNGQDYAALASGAPQSAEGYLGTGSAASVASGRLAYTFGLEGPAVTVDTACSSSLVALHLAAQALRSGECSLALAGGATVMATPAAFLEFSRQRALAADGRCKAFAAAADGTGWGEGAGMLLVERLSDAERNGHRVLAVVRGSAVNQDGASNGLTAPNGPSQQRVIRQALANARLSATDIDVVEAHGTGTSLGDPIEAHALLATYGQERPEDKPLWLGSVKSNIGHTQAAAGVAGVIKMVMAMWHGVLPRTLHVDEPSPHVDWTAGQVALLVEAKEWPRDGAPRRAGVSSFGVSGTNAHVIVEQGPVAARPDAVDGPEPLPGPLPESAPEPTTHQHRRALPLPWVLSGAGEAGLRGQVERLTSFIDTHPGLDPADVGWTLVSGRSLQSHRAVVVGADLAELRRGLDAVESGGAAQAGREVVFVFPGQGSQWAGMALELMASSPVFAKRMRECADMLAPFAVWSLFDVLGDEAALARVDVVQPVLWAVMVSLAELWRSYGVVPSAVVGHSQGEIAAACVAGALSLADGARVVALRSKALLALSGQGGMVSVPVPADRLRDRPGLSVAAVNGPASTVVSGAVEVLDAVLAEFPKAKRIPVDYASHSPQVERIREELAEALAPVQPGVGQIAFHSTVTGRLTDPRALDADYWYRNLRHTVEFQSALEALMAQGHTVFVEVSPHPVLTVGIQDTADAVDTDIVVTGSLRRDDGGPARFLTALADLHTHGVDVDWRPLFAGARTVDLPTYAFQRERFWLEPVRAVTQASGLGLGDIEHPLLGAVLPLPGTEGGVLTGLLSLAGQPWLADHRVRGTVVFPGTGFVELALQAGQHFGHPVVEELTLQAPLVVPDQGGVQVQVAVSAADEWGRRPVTVHSCRAGEWLLHASGTLGVTEAGGATAPARSLEVWPPEGARPVDVSGMYEAMAERGHGYGPAFQGLRAAWTRDDEIFAEVTLEPTAQDVAARCGAHPALLDAALHGVGLGRFLTEPGHAYLPFSWSKVALHAVGASAIRVVLSPAGPDAVSLEVADPAGAPVLSVASLALRPLSGRQIADTRGVDQDALYRVDWIETPLPTVTAAEAPMEFDALGDDLGPDTAVPDVLVLPCESAGDAVSTVVGRALTAIRRWLADERCARSRLAVLTRGAVSAAPGENVEDLGAAAVWGLLRSAQAEHPDRFLLVDHDGHPDSGAVLATAVAAGHPHLALRRGRALTPRLAPLTPAAATPAPGDGTPWRMDVTSQGTLENLAAVPCPEAAGALGAGQVRVAMHAAGVNFRDVVVALGMIPGQDVIGSEGAGVVLDVGPGVSGLTPGDRVMGLFSGAFGPVALTDHRLLARLPEGWSFADAAATPVVFLTALYGLMDLAGLRSGESVLVHSAAGGVGMAATQVARWLGAEVYATASPGKWDALRAGGLADDRIASSRTLEFAERFDRVDVVLNSLAGEYVDASLGLLADGGRFLEMGKTDIRDGERVAAEHGVRYQAFDLMDAGPDRIGELLQLLVSLFEQGVFTALPTRSWDVRQTGDALRFLSQARHIGKLVLSVPQPLRERDTVLITGGTGTLGGLVARHLVERHGVRDVVLAGRRGPDAPGAAELTAALRESGARVRVVACDVADRDELARLLDTVPELRMVVHTAGVLDDGVVESLTPERVREVLRPKVDAAWHLHELTAGRELAEFVVFSSAAGVLGSPGQGAYAAANAWLDALMAHRRAAGLPGLSVAWGLWAERSGMTGHLSGRDLARMARAGATPLATDQGLRLLDSARAATEAVVLATPLDASALRAQADAGALPALFHGLVRAPIRRATGVGSGDDVSSLRDRMTAMPVAEREQHVLELVRTHVATVLGHGTPADVDTARTFAETGFDSLTAVELRNRLRTATGVRLPATAIFDYPTPAVLAGHLLRELDGGTADEAVPPPAAPAATGHDPVVIVGMACRYPGGVTSPEELWELLDTGRDAVSDLPDDRGWDLDGLYSADPDSTGTSYVRAGGFVYDAGEFDAGFFGISPREALAMDPQQRLLLEVAWEAVERAGIPAASLKGSQTGVFVGAASQGYGTGAGQAAEGSEGYFLTGGAGSVVSGRLSYTFGLEGPAVTVDTACSSSLVALHLAAQALRSGECSLALAGGVTVMANPGIFVEFSRQRGLAADGRCKAFADAADGTGWGEGVGLLLLERLSDARRNGHRVLAVVRGSAVNQDGASNGLTAPNGPSQQRVIRAALASAGLAATDVDAVEAHGTGTSLGDPIEAQALLATYGQERERPLLLGSIKSNIGHTQSAAGVAGVIKMVLAMRHEVLPRTLHLDQPSTHVDWSTGAVELLTEPVEWPSASRTRRAGVSSFGVSGTNAHVILEQPPAEPGAEPEPAPEPAPAVLPWVLSGRGEHGLRAQAARLRSFLAAHPGSDPVDVGWSLATTRSALSHRAAVVGADRAELLDGLAALAAGEPTPGVVLGTAGPGRVGLLFVGQGAQRAGMGRGLYKAFPVFAAAWDEVCAALDPHLDRPLDEVVSDATGALDATAYAQAGLFALEVALFRLVSSWGVRPDYLLGHSVGELAAAYVAGLWSLEDAAKVVAARGRLMGALPPGGTMVALAVPEDQVRPFLTDRVALAAVNGPSSVVVSGDEDAVSGVADALAARGVKTRWLRVSHAFHSPLMDEMLTAFAEVLGTVDFRTPRIPVVSNLTGSVAGEELCSPAYWVRQVRETVRFSDGLDRLRKLGTGTFLELGPDGTLTALAQAQITGADAEFIPTLRADRPEPVTVTTALAQLHTHGVELDWSVVFPGARRVELPTYAFQRSRFWLEPSRTPGDAAGLGLGALDHPLVGATVPLPDADGVLLTGRISADAHSWPTGQRGLGVPLFPATGFLELVLQAGLQFDCRTVDELTLHEPLVLPERGGAEVQVSVRDADESGRRPVTVYCRRDQRWVRHATAVLGADRPPAPVPHTETWPPTGARSLESTGTPVWRRGDEVFVDIELPEPSGAEAGRWTLHPALLDRALSAEALAGLVTEPERTHLPFSWTGITLHAEGATRLRVTLAPTGPDTVSLQVADAAGAPVLSVDSLVLRPVSGQRLRQANASLFRTTWTVCPAPAEPELGHVRWGFVGDPDGWKPDTLGAPVAVYPDLAAIEDVPDVVLLPCVSEGATASEVALRAAAAVRTWLSEERFTPSRLVLVTRRALAVASGEEVEDLAAAAVWSLVEGSQAAHAGRMALVDTDAYDLRLLPAAVAVGKGRSAVRASAVLLPDLAAVAVTEQNPPAWDPGTVLVTGGSAMDVARHLIVERGVNDLVLTGDGDTVRNGDMAGNGDMAELEALGATVRLAPCDPADRRALAELLETIPRLRSVVHTVAEDPERTPAHALSPETLRARLRSGLEAAWNVHMATRDRELDRFVLLTSADGTPGPAYADALAAYRRALGLPAVSVSTDLGLALFDAACAGPGEAVRVTTATPVPARTEPARQPVDQPAAAEASATTLLERLAGRSEDEQEEILLELVRDQVAMVLGHPEAAMVDPDRGFIDMGFDSVAAVKLRNQLARATRLELPASLTFDHPTAVELARHLRTEMLPDDAAAAILVLEELNKLDESILDLDPASAARVRISTLLQDLSAKWIERTDHP</sequence>
<dbReference type="NCBIfam" id="NF045894">
    <property type="entry name" value="PKS_plus_SDR"/>
    <property type="match status" value="1"/>
</dbReference>
<dbReference type="InterPro" id="IPR011032">
    <property type="entry name" value="GroES-like_sf"/>
</dbReference>
<feature type="domain" description="PKS/mFAS DH" evidence="12">
    <location>
        <begin position="3564"/>
        <end position="3839"/>
    </location>
</feature>
<dbReference type="InterPro" id="IPR020843">
    <property type="entry name" value="ER"/>
</dbReference>
<dbReference type="SMART" id="SM00829">
    <property type="entry name" value="PKS_ER"/>
    <property type="match status" value="1"/>
</dbReference>
<dbReference type="Pfam" id="PF08659">
    <property type="entry name" value="KR"/>
    <property type="match status" value="4"/>
</dbReference>
<evidence type="ECO:0000256" key="1">
    <source>
        <dbReference type="ARBA" id="ARBA00004792"/>
    </source>
</evidence>
<dbReference type="PROSITE" id="PS52004">
    <property type="entry name" value="KS3_2"/>
    <property type="match status" value="4"/>
</dbReference>
<dbReference type="InterPro" id="IPR041618">
    <property type="entry name" value="PKS_DE"/>
</dbReference>
<dbReference type="SUPFAM" id="SSF47336">
    <property type="entry name" value="ACP-like"/>
    <property type="match status" value="4"/>
</dbReference>
<dbReference type="SUPFAM" id="SSF53901">
    <property type="entry name" value="Thiolase-like"/>
    <property type="match status" value="4"/>
</dbReference>
<dbReference type="InterPro" id="IPR032821">
    <property type="entry name" value="PKS_assoc"/>
</dbReference>
<dbReference type="InterPro" id="IPR014043">
    <property type="entry name" value="Acyl_transferase_dom"/>
</dbReference>
<keyword evidence="14" id="KW-1185">Reference proteome</keyword>
<dbReference type="InterPro" id="IPR016039">
    <property type="entry name" value="Thiolase-like"/>
</dbReference>
<dbReference type="Gene3D" id="3.30.70.3290">
    <property type="match status" value="4"/>
</dbReference>
<gene>
    <name evidence="13" type="ORF">SANT12839_010990</name>
</gene>
<feature type="active site" description="Proton donor; for dehydratase activity" evidence="8">
    <location>
        <position position="3761"/>
    </location>
</feature>
<dbReference type="InterPro" id="IPR014030">
    <property type="entry name" value="Ketoacyl_synth_N"/>
</dbReference>
<dbReference type="CDD" id="cd08956">
    <property type="entry name" value="KR_3_FAS_SDR_x"/>
    <property type="match status" value="1"/>
</dbReference>
<dbReference type="InterPro" id="IPR013968">
    <property type="entry name" value="PKS_KR"/>
</dbReference>
<dbReference type="Pfam" id="PF22953">
    <property type="entry name" value="SpnB_Rossmann"/>
    <property type="match status" value="2"/>
</dbReference>
<dbReference type="CDD" id="cd05195">
    <property type="entry name" value="enoyl_red"/>
    <property type="match status" value="1"/>
</dbReference>
<dbReference type="Proteomes" id="UP000299290">
    <property type="component" value="Unassembled WGS sequence"/>
</dbReference>
<keyword evidence="4" id="KW-0808">Transferase</keyword>
<evidence type="ECO:0000256" key="4">
    <source>
        <dbReference type="ARBA" id="ARBA00022679"/>
    </source>
</evidence>
<feature type="compositionally biased region" description="Pro residues" evidence="9">
    <location>
        <begin position="3109"/>
        <end position="3119"/>
    </location>
</feature>
<dbReference type="GO" id="GO:0004312">
    <property type="term" value="F:fatty acid synthase activity"/>
    <property type="evidence" value="ECO:0007669"/>
    <property type="project" value="TreeGrafter"/>
</dbReference>
<dbReference type="InterPro" id="IPR020841">
    <property type="entry name" value="PKS_Beta-ketoAc_synthase_dom"/>
</dbReference>
<dbReference type="Pfam" id="PF08240">
    <property type="entry name" value="ADH_N"/>
    <property type="match status" value="1"/>
</dbReference>
<dbReference type="SMART" id="SM00826">
    <property type="entry name" value="PKS_DH"/>
    <property type="match status" value="2"/>
</dbReference>
<evidence type="ECO:0000256" key="3">
    <source>
        <dbReference type="ARBA" id="ARBA00022553"/>
    </source>
</evidence>
<dbReference type="InterPro" id="IPR001227">
    <property type="entry name" value="Ac_transferase_dom_sf"/>
</dbReference>
<feature type="domain" description="Ketosynthase family 3 (KS3)" evidence="11">
    <location>
        <begin position="1"/>
        <end position="168"/>
    </location>
</feature>
<evidence type="ECO:0000313" key="13">
    <source>
        <dbReference type="EMBL" id="GDY40217.1"/>
    </source>
</evidence>
<dbReference type="Pfam" id="PF21089">
    <property type="entry name" value="PKS_DH_N"/>
    <property type="match status" value="2"/>
</dbReference>
<evidence type="ECO:0000256" key="6">
    <source>
        <dbReference type="ARBA" id="ARBA00023268"/>
    </source>
</evidence>
<dbReference type="InterPro" id="IPR002364">
    <property type="entry name" value="Quin_OxRdtase/zeta-crystal_CS"/>
</dbReference>
<dbReference type="SUPFAM" id="SSF51735">
    <property type="entry name" value="NAD(P)-binding Rossmann-fold domains"/>
    <property type="match status" value="9"/>
</dbReference>
<dbReference type="Pfam" id="PF02801">
    <property type="entry name" value="Ketoacyl-synt_C"/>
    <property type="match status" value="4"/>
</dbReference>
<dbReference type="Pfam" id="PF00550">
    <property type="entry name" value="PP-binding"/>
    <property type="match status" value="4"/>
</dbReference>
<proteinExistence type="predicted"/>
<feature type="domain" description="Carrier" evidence="10">
    <location>
        <begin position="2576"/>
        <end position="2651"/>
    </location>
</feature>
<dbReference type="InterPro" id="IPR036736">
    <property type="entry name" value="ACP-like_sf"/>
</dbReference>
<dbReference type="SMART" id="SM00822">
    <property type="entry name" value="PKS_KR"/>
    <property type="match status" value="4"/>
</dbReference>
<dbReference type="Gene3D" id="3.40.50.720">
    <property type="entry name" value="NAD(P)-binding Rossmann-like Domain"/>
    <property type="match status" value="4"/>
</dbReference>
<dbReference type="InterPro" id="IPR006162">
    <property type="entry name" value="Ppantetheine_attach_site"/>
</dbReference>
<feature type="region of interest" description="Disordered" evidence="9">
    <location>
        <begin position="1"/>
        <end position="25"/>
    </location>
</feature>
<dbReference type="Pfam" id="PF16197">
    <property type="entry name" value="KAsynt_C_assoc"/>
    <property type="match status" value="4"/>
</dbReference>
<feature type="domain" description="Ketosynthase family 3 (KS3)" evidence="11">
    <location>
        <begin position="4710"/>
        <end position="5134"/>
    </location>
</feature>
<feature type="region of interest" description="C-terminal hotdog fold" evidence="8">
    <location>
        <begin position="3700"/>
        <end position="3839"/>
    </location>
</feature>
<feature type="region of interest" description="N-terminal hotdog fold" evidence="8">
    <location>
        <begin position="3564"/>
        <end position="3684"/>
    </location>
</feature>
<dbReference type="FunFam" id="3.90.180.10:FF:000032">
    <property type="entry name" value="Probable polyketide synthase pks1"/>
    <property type="match status" value="1"/>
</dbReference>
<dbReference type="PROSITE" id="PS00012">
    <property type="entry name" value="PHOSPHOPANTETHEINE"/>
    <property type="match status" value="4"/>
</dbReference>
<protein>
    <recommendedName>
        <fullName evidence="15">Polyketide synthase</fullName>
    </recommendedName>
</protein>
<dbReference type="Gene3D" id="1.10.1200.10">
    <property type="entry name" value="ACP-like"/>
    <property type="match status" value="4"/>
</dbReference>
<feature type="region of interest" description="C-terminal hotdog fold" evidence="8">
    <location>
        <begin position="5721"/>
        <end position="5850"/>
    </location>
</feature>
<feature type="domain" description="PKS/mFAS DH" evidence="12">
    <location>
        <begin position="5597"/>
        <end position="5850"/>
    </location>
</feature>
<dbReference type="InterPro" id="IPR050091">
    <property type="entry name" value="PKS_NRPS_Biosynth_Enz"/>
</dbReference>
<dbReference type="Gene3D" id="3.10.129.110">
    <property type="entry name" value="Polyketide synthase dehydratase"/>
    <property type="match status" value="2"/>
</dbReference>
<accession>A0A4D4K1S5</accession>
<dbReference type="InterPro" id="IPR020806">
    <property type="entry name" value="PKS_PP-bd"/>
</dbReference>
<evidence type="ECO:0000259" key="10">
    <source>
        <dbReference type="PROSITE" id="PS50075"/>
    </source>
</evidence>
<dbReference type="FunFam" id="3.40.366.10:FF:000002">
    <property type="entry name" value="Probable polyketide synthase 2"/>
    <property type="match status" value="1"/>
</dbReference>
<evidence type="ECO:0000256" key="2">
    <source>
        <dbReference type="ARBA" id="ARBA00022450"/>
    </source>
</evidence>
<dbReference type="InterPro" id="IPR055123">
    <property type="entry name" value="SpnB-like_Rossmann"/>
</dbReference>
<dbReference type="GO" id="GO:0006633">
    <property type="term" value="P:fatty acid biosynthetic process"/>
    <property type="evidence" value="ECO:0007669"/>
    <property type="project" value="InterPro"/>
</dbReference>
<evidence type="ECO:0000256" key="7">
    <source>
        <dbReference type="ARBA" id="ARBA00023315"/>
    </source>
</evidence>
<dbReference type="InterPro" id="IPR016036">
    <property type="entry name" value="Malonyl_transacylase_ACP-bd"/>
</dbReference>
<dbReference type="InterPro" id="IPR016035">
    <property type="entry name" value="Acyl_Trfase/lysoPLipase"/>
</dbReference>
<dbReference type="InterPro" id="IPR014031">
    <property type="entry name" value="Ketoacyl_synth_C"/>
</dbReference>
<dbReference type="SMART" id="SM00825">
    <property type="entry name" value="PKS_KS"/>
    <property type="match status" value="4"/>
</dbReference>
<dbReference type="InterPro" id="IPR049900">
    <property type="entry name" value="PKS_mFAS_DH"/>
</dbReference>
<dbReference type="Pfam" id="PF00109">
    <property type="entry name" value="ketoacyl-synt"/>
    <property type="match status" value="3"/>
</dbReference>
<dbReference type="InterPro" id="IPR009081">
    <property type="entry name" value="PP-bd_ACP"/>
</dbReference>
<keyword evidence="5" id="KW-0045">Antibiotic biosynthesis</keyword>
<feature type="domain" description="Carrier" evidence="10">
    <location>
        <begin position="6264"/>
        <end position="6339"/>
    </location>
</feature>
<dbReference type="SUPFAM" id="SSF55048">
    <property type="entry name" value="Probable ACP-binding domain of malonyl-CoA ACP transacylase"/>
    <property type="match status" value="4"/>
</dbReference>
<dbReference type="PANTHER" id="PTHR43775">
    <property type="entry name" value="FATTY ACID SYNTHASE"/>
    <property type="match status" value="1"/>
</dbReference>
<evidence type="ECO:0000256" key="9">
    <source>
        <dbReference type="SAM" id="MobiDB-lite"/>
    </source>
</evidence>
<dbReference type="Gene3D" id="3.90.180.10">
    <property type="entry name" value="Medium-chain alcohol dehydrogenases, catalytic domain"/>
    <property type="match status" value="1"/>
</dbReference>
<feature type="domain" description="Carrier" evidence="10">
    <location>
        <begin position="1116"/>
        <end position="1191"/>
    </location>
</feature>
<dbReference type="Pfam" id="PF00698">
    <property type="entry name" value="Acyl_transf_1"/>
    <property type="match status" value="4"/>
</dbReference>
<dbReference type="CDD" id="cd00833">
    <property type="entry name" value="PKS"/>
    <property type="match status" value="4"/>
</dbReference>
<dbReference type="Gene3D" id="3.40.366.10">
    <property type="entry name" value="Malonyl-Coenzyme A Acyl Carrier Protein, domain 2"/>
    <property type="match status" value="4"/>
</dbReference>
<dbReference type="PROSITE" id="PS50075">
    <property type="entry name" value="CARRIER"/>
    <property type="match status" value="4"/>
</dbReference>
<comment type="caution">
    <text evidence="13">The sequence shown here is derived from an EMBL/GenBank/DDBJ whole genome shotgun (WGS) entry which is preliminary data.</text>
</comment>
<keyword evidence="6" id="KW-0511">Multifunctional enzyme</keyword>
<dbReference type="GO" id="GO:0016491">
    <property type="term" value="F:oxidoreductase activity"/>
    <property type="evidence" value="ECO:0007669"/>
    <property type="project" value="InterPro"/>
</dbReference>
<dbReference type="InterPro" id="IPR013154">
    <property type="entry name" value="ADH-like_N"/>
</dbReference>
<dbReference type="PROSITE" id="PS00606">
    <property type="entry name" value="KS3_1"/>
    <property type="match status" value="3"/>
</dbReference>
<dbReference type="Gene3D" id="6.10.140.1830">
    <property type="match status" value="2"/>
</dbReference>
<dbReference type="InterPro" id="IPR049551">
    <property type="entry name" value="PKS_DH_C"/>
</dbReference>
<dbReference type="SMART" id="SM00823">
    <property type="entry name" value="PKS_PP"/>
    <property type="match status" value="4"/>
</dbReference>
<keyword evidence="7" id="KW-0012">Acyltransferase</keyword>
<dbReference type="InterPro" id="IPR049552">
    <property type="entry name" value="PKS_DH_N"/>
</dbReference>
<evidence type="ECO:0000256" key="5">
    <source>
        <dbReference type="ARBA" id="ARBA00023194"/>
    </source>
</evidence>
<name>A0A4D4K1S5_9ACTN</name>
<comment type="caution">
    <text evidence="8">Lacks conserved residue(s) required for the propagation of feature annotation.</text>
</comment>
<evidence type="ECO:0000256" key="8">
    <source>
        <dbReference type="PROSITE-ProRule" id="PRU01363"/>
    </source>
</evidence>
<feature type="region of interest" description="N-terminal hotdog fold" evidence="8">
    <location>
        <begin position="5597"/>
        <end position="5717"/>
    </location>
</feature>
<dbReference type="PANTHER" id="PTHR43775:SF51">
    <property type="entry name" value="INACTIVE PHENOLPHTHIOCEROL SYNTHESIS POLYKETIDE SYNTHASE TYPE I PKS1-RELATED"/>
    <property type="match status" value="1"/>
</dbReference>
<feature type="domain" description="Ketosynthase family 3 (KS3)" evidence="11">
    <location>
        <begin position="1209"/>
        <end position="1635"/>
    </location>
</feature>